<dbReference type="PROSITE" id="PS00518">
    <property type="entry name" value="ZF_RING_1"/>
    <property type="match status" value="1"/>
</dbReference>
<feature type="compositionally biased region" description="Polar residues" evidence="5">
    <location>
        <begin position="1"/>
        <end position="12"/>
    </location>
</feature>
<keyword evidence="2 4" id="KW-0863">Zinc-finger</keyword>
<evidence type="ECO:0000256" key="5">
    <source>
        <dbReference type="SAM" id="MobiDB-lite"/>
    </source>
</evidence>
<protein>
    <recommendedName>
        <fullName evidence="6">RING-type domain-containing protein</fullName>
    </recommendedName>
</protein>
<evidence type="ECO:0000256" key="1">
    <source>
        <dbReference type="ARBA" id="ARBA00022723"/>
    </source>
</evidence>
<keyword evidence="3" id="KW-0862">Zinc</keyword>
<dbReference type="GO" id="GO:0008270">
    <property type="term" value="F:zinc ion binding"/>
    <property type="evidence" value="ECO:0007669"/>
    <property type="project" value="UniProtKB-KW"/>
</dbReference>
<proteinExistence type="predicted"/>
<dbReference type="OrthoDB" id="6105938at2759"/>
<dbReference type="EMBL" id="JAEVFJ010000006">
    <property type="protein sequence ID" value="KAH8104038.1"/>
    <property type="molecule type" value="Genomic_DNA"/>
</dbReference>
<dbReference type="InterPro" id="IPR047126">
    <property type="entry name" value="RNF141-like"/>
</dbReference>
<evidence type="ECO:0000259" key="6">
    <source>
        <dbReference type="PROSITE" id="PS50089"/>
    </source>
</evidence>
<organism evidence="7 8">
    <name type="scientific">Cristinia sonorae</name>
    <dbReference type="NCBI Taxonomy" id="1940300"/>
    <lineage>
        <taxon>Eukaryota</taxon>
        <taxon>Fungi</taxon>
        <taxon>Dikarya</taxon>
        <taxon>Basidiomycota</taxon>
        <taxon>Agaricomycotina</taxon>
        <taxon>Agaricomycetes</taxon>
        <taxon>Agaricomycetidae</taxon>
        <taxon>Agaricales</taxon>
        <taxon>Pleurotineae</taxon>
        <taxon>Stephanosporaceae</taxon>
        <taxon>Cristinia</taxon>
    </lineage>
</organism>
<feature type="region of interest" description="Disordered" evidence="5">
    <location>
        <begin position="1"/>
        <end position="165"/>
    </location>
</feature>
<dbReference type="PANTHER" id="PTHR12109">
    <property type="entry name" value="RING FINGER PROTEIN 141-RELATED"/>
    <property type="match status" value="1"/>
</dbReference>
<keyword evidence="8" id="KW-1185">Reference proteome</keyword>
<dbReference type="PROSITE" id="PS50089">
    <property type="entry name" value="ZF_RING_2"/>
    <property type="match status" value="1"/>
</dbReference>
<dbReference type="GO" id="GO:0004842">
    <property type="term" value="F:ubiquitin-protein transferase activity"/>
    <property type="evidence" value="ECO:0007669"/>
    <property type="project" value="TreeGrafter"/>
</dbReference>
<feature type="domain" description="RING-type" evidence="6">
    <location>
        <begin position="241"/>
        <end position="300"/>
    </location>
</feature>
<evidence type="ECO:0000256" key="3">
    <source>
        <dbReference type="ARBA" id="ARBA00022833"/>
    </source>
</evidence>
<dbReference type="InterPro" id="IPR018957">
    <property type="entry name" value="Znf_C3HC4_RING-type"/>
</dbReference>
<accession>A0A8K0UUU4</accession>
<evidence type="ECO:0000313" key="8">
    <source>
        <dbReference type="Proteomes" id="UP000813824"/>
    </source>
</evidence>
<comment type="caution">
    <text evidence="7">The sequence shown here is derived from an EMBL/GenBank/DDBJ whole genome shotgun (WGS) entry which is preliminary data.</text>
</comment>
<dbReference type="InterPro" id="IPR017907">
    <property type="entry name" value="Znf_RING_CS"/>
</dbReference>
<feature type="compositionally biased region" description="Polar residues" evidence="5">
    <location>
        <begin position="205"/>
        <end position="215"/>
    </location>
</feature>
<dbReference type="InterPro" id="IPR001841">
    <property type="entry name" value="Znf_RING"/>
</dbReference>
<dbReference type="InterPro" id="IPR013083">
    <property type="entry name" value="Znf_RING/FYVE/PHD"/>
</dbReference>
<dbReference type="SUPFAM" id="SSF57850">
    <property type="entry name" value="RING/U-box"/>
    <property type="match status" value="1"/>
</dbReference>
<feature type="compositionally biased region" description="Basic and acidic residues" evidence="5">
    <location>
        <begin position="130"/>
        <end position="140"/>
    </location>
</feature>
<evidence type="ECO:0000313" key="7">
    <source>
        <dbReference type="EMBL" id="KAH8104038.1"/>
    </source>
</evidence>
<dbReference type="Gene3D" id="3.30.40.10">
    <property type="entry name" value="Zinc/RING finger domain, C3HC4 (zinc finger)"/>
    <property type="match status" value="1"/>
</dbReference>
<evidence type="ECO:0000256" key="2">
    <source>
        <dbReference type="ARBA" id="ARBA00022771"/>
    </source>
</evidence>
<sequence length="538" mass="60905">MPSNAVATSQAITPYRRPTASSKHRENNPQASLAGPSRRRRSRSPDARMADDTISTRASETGALRRKKKSSSALSSHTGNARPMRDSVASDDVSSVGKMKSRHRPHSQVSEEPEVQILQDTRQSSKSKRRESSRSRELSRRAPSKAAVSEGSGDEGGDMDTTMYSQSDFVRLKKELEDIKKHMHQTEKKARKQDKELDRLRKELSTSQKATSEQASQLTKLKSQSKKSDELITTIENHMSCHICMDILARPYGLSPCGHVLCMGCLQEWFRTAAPNEEDMDDDNMPDALVYRKKICPVCRTVVRSRPIPLFVVKSIAGALEKHKANSAAARRASPLPEADPWAGIFLDYTAEEADEDVDEEEDDYDGHWTSDDDGYGDGYGSVYDDSEEEDAYQGEYVHARWEPPNGRIATQDYAFLDDVEDDELPLLRRGCTLQMINLFQMTYNHSTGLQALVDGHNLVFLGFNVDLLDHDPTGEEFMDWITRDIHERPERWDRQDNIDGTWSAWKLVRAEDDQDYDTTDSELWFDGQMGEDELDLL</sequence>
<name>A0A8K0UUU4_9AGAR</name>
<dbReference type="Pfam" id="PF00097">
    <property type="entry name" value="zf-C3HC4"/>
    <property type="match status" value="1"/>
</dbReference>
<dbReference type="Pfam" id="PF26609">
    <property type="entry name" value="DUF8191"/>
    <property type="match status" value="1"/>
</dbReference>
<feature type="region of interest" description="Disordered" evidence="5">
    <location>
        <begin position="202"/>
        <end position="228"/>
    </location>
</feature>
<evidence type="ECO:0000256" key="4">
    <source>
        <dbReference type="PROSITE-ProRule" id="PRU00175"/>
    </source>
</evidence>
<dbReference type="GO" id="GO:0051865">
    <property type="term" value="P:protein autoubiquitination"/>
    <property type="evidence" value="ECO:0007669"/>
    <property type="project" value="TreeGrafter"/>
</dbReference>
<keyword evidence="1" id="KW-0479">Metal-binding</keyword>
<dbReference type="PANTHER" id="PTHR12109:SF3">
    <property type="entry name" value="RING FINGER PROTEIN 141"/>
    <property type="match status" value="1"/>
</dbReference>
<dbReference type="Proteomes" id="UP000813824">
    <property type="component" value="Unassembled WGS sequence"/>
</dbReference>
<dbReference type="AlphaFoldDB" id="A0A8K0UUU4"/>
<dbReference type="InterPro" id="IPR058504">
    <property type="entry name" value="DUF8191"/>
</dbReference>
<reference evidence="7" key="1">
    <citation type="journal article" date="2021" name="New Phytol.">
        <title>Evolutionary innovations through gain and loss of genes in the ectomycorrhizal Boletales.</title>
        <authorList>
            <person name="Wu G."/>
            <person name="Miyauchi S."/>
            <person name="Morin E."/>
            <person name="Kuo A."/>
            <person name="Drula E."/>
            <person name="Varga T."/>
            <person name="Kohler A."/>
            <person name="Feng B."/>
            <person name="Cao Y."/>
            <person name="Lipzen A."/>
            <person name="Daum C."/>
            <person name="Hundley H."/>
            <person name="Pangilinan J."/>
            <person name="Johnson J."/>
            <person name="Barry K."/>
            <person name="LaButti K."/>
            <person name="Ng V."/>
            <person name="Ahrendt S."/>
            <person name="Min B."/>
            <person name="Choi I.G."/>
            <person name="Park H."/>
            <person name="Plett J.M."/>
            <person name="Magnuson J."/>
            <person name="Spatafora J.W."/>
            <person name="Nagy L.G."/>
            <person name="Henrissat B."/>
            <person name="Grigoriev I.V."/>
            <person name="Yang Z.L."/>
            <person name="Xu J."/>
            <person name="Martin F.M."/>
        </authorList>
    </citation>
    <scope>NUCLEOTIDE SEQUENCE</scope>
    <source>
        <strain evidence="7">KKN 215</strain>
    </source>
</reference>
<gene>
    <name evidence="7" type="ORF">BXZ70DRAFT_679542</name>
</gene>
<dbReference type="SMART" id="SM00184">
    <property type="entry name" value="RING"/>
    <property type="match status" value="1"/>
</dbReference>
<feature type="compositionally biased region" description="Low complexity" evidence="5">
    <location>
        <begin position="86"/>
        <end position="96"/>
    </location>
</feature>